<keyword evidence="3" id="KW-1185">Reference proteome</keyword>
<dbReference type="PANTHER" id="PTHR32182:SF0">
    <property type="entry name" value="DNA REPLICATION AND REPAIR PROTEIN RECF"/>
    <property type="match status" value="1"/>
</dbReference>
<dbReference type="SUPFAM" id="SSF52540">
    <property type="entry name" value="P-loop containing nucleoside triphosphate hydrolases"/>
    <property type="match status" value="2"/>
</dbReference>
<gene>
    <name evidence="2" type="ORF">LXT12_26175</name>
</gene>
<dbReference type="Pfam" id="PF13558">
    <property type="entry name" value="SbcC_Walker_B"/>
    <property type="match status" value="1"/>
</dbReference>
<dbReference type="PANTHER" id="PTHR32182">
    <property type="entry name" value="DNA REPLICATION AND REPAIR PROTEIN RECF"/>
    <property type="match status" value="1"/>
</dbReference>
<dbReference type="EMBL" id="JAJTWT010000022">
    <property type="protein sequence ID" value="MCE4540723.1"/>
    <property type="molecule type" value="Genomic_DNA"/>
</dbReference>
<keyword evidence="1" id="KW-0175">Coiled coil</keyword>
<evidence type="ECO:0000256" key="1">
    <source>
        <dbReference type="SAM" id="Coils"/>
    </source>
</evidence>
<dbReference type="RefSeq" id="WP_233395402.1">
    <property type="nucleotide sequence ID" value="NZ_JAJTWT010000022.1"/>
</dbReference>
<dbReference type="InterPro" id="IPR027417">
    <property type="entry name" value="P-loop_NTPase"/>
</dbReference>
<protein>
    <submittedName>
        <fullName evidence="2">ArsR family transcriptional regulator</fullName>
    </submittedName>
</protein>
<evidence type="ECO:0000313" key="3">
    <source>
        <dbReference type="Proteomes" id="UP001201463"/>
    </source>
</evidence>
<name>A0ABS8XNN6_9BURK</name>
<dbReference type="Proteomes" id="UP001201463">
    <property type="component" value="Unassembled WGS sequence"/>
</dbReference>
<sequence>MRLQRVITVNWGTLETRDWPLADATLLTGESGSGKSTLLDAIQAVLTAARQGVFHFNAGQNESTQGRRGGKEPRTLHAYALGQCGSEVFLRQRSTSYVALSFVPSIQETGAEPFSALLGVEAHVDGGRAEGGKPLFFLLRGASLMLQHLLSSEAGSGRPRPLPLKEAYAQLQLRLQLQAEQLARFEGKDSYLQHLYGQLLGRKFVPETDATRCARAIVKAMAYREIGNVNELVRDEILDAHDFSQEVGKMRQLMQEIARLKADAERLKLNIDRLKLVDEAGGDVVALLRRHVVMMNAHALRVQRDTLGERARTERRRLQLQSLATESQQRLDAIAHERETLSQELSLVQGELAQSGVAQEKQRLTTQAAQYAEQFRKEWSRVQQAARQMDQVLVHVNQLLALDLALLADLQAAVLRLNSPAFRATKQWAPVREALLSSAQLGDELAAFELEPLDQALRALEAVLLGQDEQSVMSALVMSRSELLNQQSVLTDEQTALRAEHAQLLDGRPPAPDDVQRALRLLEAELPASRPRMLAALVEPRPGSAWQAAIEGYMGRDRFALIVEPDFEEDAIRLVKRHFARRSPKIVQGSKAIEDTRGVATPPYSILQELVCEHPVGKAYLLALYGRVRKVASEAELRRTPQGLMQQGLGSRAYGMFACQAAEQELAFGLESRKRRLAWVAARLDALVPEVQRLKGMAQSLTMVQRWFSQSRAASLAEALSEALTTRLRYVDVELHLQQLDTSSIEALEQRRNALRERLAAKQAQWDAEQQAVGVQNKELGQLLKLLGELDARLPELAQEVLTAQAWISRFADAGGAVASELQLLDEARSIGEAELPSAATLQNHATNAAENLPDRLKTLRNHISTYLAGARTDEERFAWAEPPRSVEQIEAVLKAVLAVQEAAREQIRRQDGIGLAENVARLEKAEGTFNHVFTSDFCFKVRRDVKDGSNTLRKLSQELKAIQFGVDSYDVVQDWVPRYKDYYDFFEALDGVVDQLEKDRTAIFDAPQLSPEHRATAQEIKRLLLSQDQIAAERALKELADYRNYRRYDIHRIAGGHRTPMSTWGTGSGGELETPFYVIRAAVLAHALGHFGRSANAPALRLMLSDEAFSKMDEARSRAVMRFLAQNMGLQLIVAMPTSKSGAIKPEFDKEYTFSKLEAEAQGQVVHISEVQEKDFKREALAALWAEHAQAARTQARLAFEEQGKGELSA</sequence>
<reference evidence="2 3" key="1">
    <citation type="submission" date="2021-12" db="EMBL/GenBank/DDBJ databases">
        <title>Genome seq of p7.</title>
        <authorList>
            <person name="Seo T."/>
        </authorList>
    </citation>
    <scope>NUCLEOTIDE SEQUENCE [LARGE SCALE GENOMIC DNA]</scope>
    <source>
        <strain evidence="2 3">P7</strain>
    </source>
</reference>
<comment type="caution">
    <text evidence="2">The sequence shown here is derived from an EMBL/GenBank/DDBJ whole genome shotgun (WGS) entry which is preliminary data.</text>
</comment>
<feature type="coiled-coil region" evidence="1">
    <location>
        <begin position="250"/>
        <end position="277"/>
    </location>
</feature>
<evidence type="ECO:0000313" key="2">
    <source>
        <dbReference type="EMBL" id="MCE4540723.1"/>
    </source>
</evidence>
<accession>A0ABS8XNN6</accession>
<dbReference type="Pfam" id="PF13555">
    <property type="entry name" value="AAA_29"/>
    <property type="match status" value="1"/>
</dbReference>
<organism evidence="2 3">
    <name type="scientific">Pelomonas caseinilytica</name>
    <dbReference type="NCBI Taxonomy" id="2906763"/>
    <lineage>
        <taxon>Bacteria</taxon>
        <taxon>Pseudomonadati</taxon>
        <taxon>Pseudomonadota</taxon>
        <taxon>Betaproteobacteria</taxon>
        <taxon>Burkholderiales</taxon>
        <taxon>Sphaerotilaceae</taxon>
        <taxon>Roseateles</taxon>
    </lineage>
</organism>
<proteinExistence type="predicted"/>
<dbReference type="Gene3D" id="3.40.1140.10">
    <property type="match status" value="1"/>
</dbReference>